<keyword evidence="6" id="KW-0449">Lipoprotein</keyword>
<evidence type="ECO:0000256" key="3">
    <source>
        <dbReference type="ARBA" id="ARBA00022475"/>
    </source>
</evidence>
<accession>A0A238ZEL8</accession>
<dbReference type="AlphaFoldDB" id="A0A238ZEL8"/>
<dbReference type="InterPro" id="IPR003760">
    <property type="entry name" value="PnrA-like"/>
</dbReference>
<feature type="chain" id="PRO_5012737541" evidence="7">
    <location>
        <begin position="28"/>
        <end position="342"/>
    </location>
</feature>
<gene>
    <name evidence="9" type="ORF">SAMN06265370_12929</name>
</gene>
<dbReference type="PANTHER" id="PTHR34296:SF2">
    <property type="entry name" value="ABC TRANSPORTER GUANOSINE-BINDING PROTEIN NUPN"/>
    <property type="match status" value="1"/>
</dbReference>
<dbReference type="PANTHER" id="PTHR34296">
    <property type="entry name" value="TRANSCRIPTIONAL ACTIVATOR PROTEIN MED"/>
    <property type="match status" value="1"/>
</dbReference>
<reference evidence="9 10" key="1">
    <citation type="submission" date="2017-06" db="EMBL/GenBank/DDBJ databases">
        <authorList>
            <person name="Kim H.J."/>
            <person name="Triplett B.A."/>
        </authorList>
    </citation>
    <scope>NUCLEOTIDE SEQUENCE [LARGE SCALE GENOMIC DNA]</scope>
    <source>
        <strain evidence="9 10">DSM 29052</strain>
    </source>
</reference>
<keyword evidence="10" id="KW-1185">Reference proteome</keyword>
<dbReference type="Proteomes" id="UP000198417">
    <property type="component" value="Unassembled WGS sequence"/>
</dbReference>
<protein>
    <submittedName>
        <fullName evidence="9">Nucleoside-binding protein</fullName>
    </submittedName>
</protein>
<dbReference type="OrthoDB" id="9784230at2"/>
<keyword evidence="5" id="KW-0472">Membrane</keyword>
<evidence type="ECO:0000256" key="4">
    <source>
        <dbReference type="ARBA" id="ARBA00022729"/>
    </source>
</evidence>
<dbReference type="GO" id="GO:0005886">
    <property type="term" value="C:plasma membrane"/>
    <property type="evidence" value="ECO:0007669"/>
    <property type="project" value="UniProtKB-SubCell"/>
</dbReference>
<evidence type="ECO:0000256" key="1">
    <source>
        <dbReference type="ARBA" id="ARBA00004193"/>
    </source>
</evidence>
<evidence type="ECO:0000313" key="9">
    <source>
        <dbReference type="EMBL" id="SNR81438.1"/>
    </source>
</evidence>
<dbReference type="EMBL" id="FZNN01000029">
    <property type="protein sequence ID" value="SNR81438.1"/>
    <property type="molecule type" value="Genomic_DNA"/>
</dbReference>
<comment type="similarity">
    <text evidence="2">Belongs to the BMP lipoprotein family.</text>
</comment>
<evidence type="ECO:0000259" key="8">
    <source>
        <dbReference type="Pfam" id="PF02608"/>
    </source>
</evidence>
<dbReference type="Gene3D" id="3.40.50.2300">
    <property type="match status" value="2"/>
</dbReference>
<sequence>MTTFTYTLRNLGSATAFLLAMIGPAHAFTACQVTDTGGIDDNSFNQTAWKGVEDAMADFAIDGRFLESQAETDYEANINSLIEGDCDIIITVGFLLGDATQKAARANPDQRFSIVDFAYEPAIPNVLGQVYSTDEAAFLAGYLAAGVSETKILGVFGGINIPPVTIFMDGFVRGVDHYNAQKGASVSVLGWDIDSREGLFTNNFESLDDGRAFAQNLYDEGADIVLPVAGPVGLGSAALADELGTDKLKIIGVDADLYFTDPQKSHVYLTSITKRMDATVRQVIETAMNDTFNGGVLVGSLENGGVDLASFHDLDSAVPQEMKAELDTIREGIIAGTIKVRP</sequence>
<dbReference type="InterPro" id="IPR050957">
    <property type="entry name" value="BMP_lipoprotein"/>
</dbReference>
<dbReference type="CDD" id="cd06354">
    <property type="entry name" value="PBP1_PrnA-like"/>
    <property type="match status" value="1"/>
</dbReference>
<name>A0A238ZEL8_9RHOB</name>
<dbReference type="RefSeq" id="WP_089273583.1">
    <property type="nucleotide sequence ID" value="NZ_FZNN01000029.1"/>
</dbReference>
<feature type="signal peptide" evidence="7">
    <location>
        <begin position="1"/>
        <end position="27"/>
    </location>
</feature>
<evidence type="ECO:0000256" key="2">
    <source>
        <dbReference type="ARBA" id="ARBA00008610"/>
    </source>
</evidence>
<organism evidence="9 10">
    <name type="scientific">Puniceibacterium sediminis</name>
    <dbReference type="NCBI Taxonomy" id="1608407"/>
    <lineage>
        <taxon>Bacteria</taxon>
        <taxon>Pseudomonadati</taxon>
        <taxon>Pseudomonadota</taxon>
        <taxon>Alphaproteobacteria</taxon>
        <taxon>Rhodobacterales</taxon>
        <taxon>Paracoccaceae</taxon>
        <taxon>Puniceibacterium</taxon>
    </lineage>
</organism>
<keyword evidence="3" id="KW-1003">Cell membrane</keyword>
<evidence type="ECO:0000313" key="10">
    <source>
        <dbReference type="Proteomes" id="UP000198417"/>
    </source>
</evidence>
<evidence type="ECO:0000256" key="7">
    <source>
        <dbReference type="SAM" id="SignalP"/>
    </source>
</evidence>
<evidence type="ECO:0000256" key="6">
    <source>
        <dbReference type="ARBA" id="ARBA00023288"/>
    </source>
</evidence>
<proteinExistence type="inferred from homology"/>
<keyword evidence="4 7" id="KW-0732">Signal</keyword>
<dbReference type="Pfam" id="PF02608">
    <property type="entry name" value="Bmp"/>
    <property type="match status" value="1"/>
</dbReference>
<comment type="subcellular location">
    <subcellularLocation>
        <location evidence="1">Cell membrane</location>
        <topology evidence="1">Lipid-anchor</topology>
    </subcellularLocation>
</comment>
<dbReference type="InterPro" id="IPR028082">
    <property type="entry name" value="Peripla_BP_I"/>
</dbReference>
<feature type="domain" description="ABC transporter substrate-binding protein PnrA-like" evidence="8">
    <location>
        <begin position="31"/>
        <end position="340"/>
    </location>
</feature>
<dbReference type="SUPFAM" id="SSF53822">
    <property type="entry name" value="Periplasmic binding protein-like I"/>
    <property type="match status" value="1"/>
</dbReference>
<evidence type="ECO:0000256" key="5">
    <source>
        <dbReference type="ARBA" id="ARBA00023136"/>
    </source>
</evidence>